<dbReference type="Gene3D" id="1.10.940.10">
    <property type="entry name" value="NusB-like"/>
    <property type="match status" value="1"/>
</dbReference>
<feature type="binding site" evidence="14">
    <location>
        <position position="322"/>
    </location>
    <ligand>
        <name>S-adenosyl-L-methionine</name>
        <dbReference type="ChEBI" id="CHEBI:59789"/>
    </ligand>
</feature>
<feature type="binding site" evidence="14">
    <location>
        <position position="303"/>
    </location>
    <ligand>
        <name>S-adenosyl-L-methionine</name>
        <dbReference type="ChEBI" id="CHEBI:59789"/>
    </ligand>
</feature>
<dbReference type="Gene3D" id="3.40.50.150">
    <property type="entry name" value="Vaccinia Virus protein VP39"/>
    <property type="match status" value="1"/>
</dbReference>
<dbReference type="GO" id="GO:0006355">
    <property type="term" value="P:regulation of DNA-templated transcription"/>
    <property type="evidence" value="ECO:0007669"/>
    <property type="project" value="InterPro"/>
</dbReference>
<evidence type="ECO:0000256" key="14">
    <source>
        <dbReference type="PROSITE-ProRule" id="PRU01023"/>
    </source>
</evidence>
<keyword evidence="10 14" id="KW-0694">RNA-binding</keyword>
<feature type="binding site" evidence="14">
    <location>
        <position position="277"/>
    </location>
    <ligand>
        <name>S-adenosyl-L-methionine</name>
        <dbReference type="ChEBI" id="CHEBI:59789"/>
    </ligand>
</feature>
<dbReference type="GO" id="GO:0070475">
    <property type="term" value="P:rRNA base methylation"/>
    <property type="evidence" value="ECO:0007669"/>
    <property type="project" value="TreeGrafter"/>
</dbReference>
<evidence type="ECO:0000256" key="2">
    <source>
        <dbReference type="ARBA" id="ARBA00004496"/>
    </source>
</evidence>
<evidence type="ECO:0000259" key="15">
    <source>
        <dbReference type="PROSITE" id="PS51686"/>
    </source>
</evidence>
<dbReference type="SUPFAM" id="SSF48013">
    <property type="entry name" value="NusB-like"/>
    <property type="match status" value="1"/>
</dbReference>
<dbReference type="AlphaFoldDB" id="A0AAI9DG08"/>
<dbReference type="Gene3D" id="1.10.287.730">
    <property type="entry name" value="Helix hairpin bin"/>
    <property type="match status" value="1"/>
</dbReference>
<evidence type="ECO:0000313" key="16">
    <source>
        <dbReference type="EMBL" id="EMJ5136454.1"/>
    </source>
</evidence>
<organism evidence="16">
    <name type="scientific">Providencia stuartii</name>
    <dbReference type="NCBI Taxonomy" id="588"/>
    <lineage>
        <taxon>Bacteria</taxon>
        <taxon>Pseudomonadati</taxon>
        <taxon>Pseudomonadota</taxon>
        <taxon>Gammaproteobacteria</taxon>
        <taxon>Enterobacterales</taxon>
        <taxon>Morganellaceae</taxon>
        <taxon>Providencia</taxon>
    </lineage>
</organism>
<dbReference type="EMBL" id="ABMABF030000023">
    <property type="protein sequence ID" value="EMJ5136454.1"/>
    <property type="molecule type" value="Genomic_DNA"/>
</dbReference>
<dbReference type="Pfam" id="PF01189">
    <property type="entry name" value="Methyltr_RsmB-F"/>
    <property type="match status" value="1"/>
</dbReference>
<dbReference type="InterPro" id="IPR001678">
    <property type="entry name" value="MeTrfase_RsmB-F_NOP2_dom"/>
</dbReference>
<dbReference type="GO" id="GO:0009383">
    <property type="term" value="F:rRNA (cytosine-C5-)-methyltransferase activity"/>
    <property type="evidence" value="ECO:0007669"/>
    <property type="project" value="TreeGrafter"/>
</dbReference>
<dbReference type="InterPro" id="IPR054728">
    <property type="entry name" value="RsmB-like_ferredoxin"/>
</dbReference>
<evidence type="ECO:0000256" key="11">
    <source>
        <dbReference type="ARBA" id="ARBA00030399"/>
    </source>
</evidence>
<dbReference type="InterPro" id="IPR004573">
    <property type="entry name" value="rRNA_ssu_MeTfrase_B"/>
</dbReference>
<dbReference type="InterPro" id="IPR029063">
    <property type="entry name" value="SAM-dependent_MTases_sf"/>
</dbReference>
<dbReference type="CDD" id="cd00620">
    <property type="entry name" value="Methyltransferase_Sun"/>
    <property type="match status" value="1"/>
</dbReference>
<dbReference type="PROSITE" id="PS01153">
    <property type="entry name" value="NOL1_NOP2_SUN"/>
    <property type="match status" value="1"/>
</dbReference>
<evidence type="ECO:0000256" key="7">
    <source>
        <dbReference type="ARBA" id="ARBA00022603"/>
    </source>
</evidence>
<gene>
    <name evidence="16" type="primary">rsmB</name>
    <name evidence="16" type="ORF">RG298_004253</name>
</gene>
<dbReference type="NCBIfam" id="TIGR00563">
    <property type="entry name" value="rsmB"/>
    <property type="match status" value="1"/>
</dbReference>
<keyword evidence="6" id="KW-0698">rRNA processing</keyword>
<comment type="caution">
    <text evidence="16">The sequence shown here is derived from an EMBL/GenBank/DDBJ whole genome shotgun (WGS) entry which is preliminary data.</text>
</comment>
<evidence type="ECO:0000256" key="5">
    <source>
        <dbReference type="ARBA" id="ARBA00022490"/>
    </source>
</evidence>
<evidence type="ECO:0000256" key="8">
    <source>
        <dbReference type="ARBA" id="ARBA00022679"/>
    </source>
</evidence>
<dbReference type="InterPro" id="IPR018314">
    <property type="entry name" value="RsmB/NOL1/NOP2-like_CS"/>
</dbReference>
<dbReference type="FunFam" id="3.40.50.150:FF:000257">
    <property type="entry name" value="16S rRNA methyltransferase"/>
    <property type="match status" value="1"/>
</dbReference>
<dbReference type="FunFam" id="1.10.287.730:FF:000001">
    <property type="entry name" value="Ribosomal RNA small subunit methyltransferase B"/>
    <property type="match status" value="1"/>
</dbReference>
<dbReference type="InterPro" id="IPR023267">
    <property type="entry name" value="RCMT"/>
</dbReference>
<feature type="domain" description="SAM-dependent MTase RsmB/NOP-type" evidence="15">
    <location>
        <begin position="164"/>
        <end position="426"/>
    </location>
</feature>
<comment type="function">
    <text evidence="1">Specifically methylates the cytosine at position 967 (m5C967) of 16S rRNA.</text>
</comment>
<dbReference type="PROSITE" id="PS51686">
    <property type="entry name" value="SAM_MT_RSMB_NOP"/>
    <property type="match status" value="1"/>
</dbReference>
<dbReference type="CDD" id="cd02440">
    <property type="entry name" value="AdoMet_MTases"/>
    <property type="match status" value="1"/>
</dbReference>
<evidence type="ECO:0000256" key="10">
    <source>
        <dbReference type="ARBA" id="ARBA00022884"/>
    </source>
</evidence>
<keyword evidence="9 14" id="KW-0949">S-adenosyl-L-methionine</keyword>
<sequence length="428" mass="47630">MKNTYNLRSIAAVAIGQVIDGGQSLSAVLPELQKNINDKDKPLLQEICFGVLRYLPKLEWFVSQLMEKPLTGKQRTLHYLIMVGIYQLLYTRIPAHAALAETVNGAVALKRPQLKGLVNGVLRSFQRQQAQLEERSTGNASQYLHPSWLLKRLQSAYPQDWQSIVEANNLRPPMWLRVNSQHHNAKQYQELLANEGINAELHPLHPSAIRLAEPISVTKLPGFEDGWSTVQDVSAQGCAELLDPQNGDSILDLCAAPGGKTTHILELAPKAHVLAVDIDEHRLKRVKENLLRLKQQATVVQGDGTKPEQWADAQLFDRILLDAPCSATGVIRRHPDIKWLRRDSDINELTTLQSQILESIWPYLKVGGTLVYATCSVMPEENSLQVKNFLAKHPEAILNDGTEAGLQILPSAAGGDGFFYARLVKQAI</sequence>
<dbReference type="InterPro" id="IPR035926">
    <property type="entry name" value="NusB-like_sf"/>
</dbReference>
<proteinExistence type="inferred from homology"/>
<evidence type="ECO:0000256" key="4">
    <source>
        <dbReference type="ARBA" id="ARBA00012140"/>
    </source>
</evidence>
<protein>
    <recommendedName>
        <fullName evidence="4">16S rRNA (cytosine(967)-C(5))-methyltransferase</fullName>
        <ecNumber evidence="4">2.1.1.176</ecNumber>
    </recommendedName>
    <alternativeName>
        <fullName evidence="11">16S rRNA m5C967 methyltransferase</fullName>
    </alternativeName>
    <alternativeName>
        <fullName evidence="12">rRNA (cytosine-C(5)-)-methyltransferase RsmB</fullName>
    </alternativeName>
</protein>
<keyword evidence="8 14" id="KW-0808">Transferase</keyword>
<dbReference type="Pfam" id="PF22458">
    <property type="entry name" value="RsmF-B_ferredox"/>
    <property type="match status" value="1"/>
</dbReference>
<feature type="binding site" evidence="14">
    <location>
        <begin position="254"/>
        <end position="260"/>
    </location>
    <ligand>
        <name>S-adenosyl-L-methionine</name>
        <dbReference type="ChEBI" id="CHEBI:59789"/>
    </ligand>
</feature>
<evidence type="ECO:0000256" key="12">
    <source>
        <dbReference type="ARBA" id="ARBA00031088"/>
    </source>
</evidence>
<name>A0AAI9DG08_PROST</name>
<evidence type="ECO:0000256" key="13">
    <source>
        <dbReference type="ARBA" id="ARBA00047283"/>
    </source>
</evidence>
<dbReference type="NCBIfam" id="NF008149">
    <property type="entry name" value="PRK10901.1"/>
    <property type="match status" value="1"/>
</dbReference>
<dbReference type="InterPro" id="IPR049560">
    <property type="entry name" value="MeTrfase_RsmB-F_NOP2_cat"/>
</dbReference>
<feature type="active site" description="Nucleophile" evidence="14">
    <location>
        <position position="375"/>
    </location>
</feature>
<dbReference type="SUPFAM" id="SSF53335">
    <property type="entry name" value="S-adenosyl-L-methionine-dependent methyltransferases"/>
    <property type="match status" value="1"/>
</dbReference>
<comment type="catalytic activity">
    <reaction evidence="13">
        <text>cytidine(967) in 16S rRNA + S-adenosyl-L-methionine = 5-methylcytidine(967) in 16S rRNA + S-adenosyl-L-homocysteine + H(+)</text>
        <dbReference type="Rhea" id="RHEA:42748"/>
        <dbReference type="Rhea" id="RHEA-COMP:10219"/>
        <dbReference type="Rhea" id="RHEA-COMP:10220"/>
        <dbReference type="ChEBI" id="CHEBI:15378"/>
        <dbReference type="ChEBI" id="CHEBI:57856"/>
        <dbReference type="ChEBI" id="CHEBI:59789"/>
        <dbReference type="ChEBI" id="CHEBI:74483"/>
        <dbReference type="ChEBI" id="CHEBI:82748"/>
        <dbReference type="EC" id="2.1.1.176"/>
    </reaction>
</comment>
<dbReference type="FunFam" id="1.10.940.10:FF:000002">
    <property type="entry name" value="Ribosomal RNA small subunit methyltransferase B"/>
    <property type="match status" value="1"/>
</dbReference>
<comment type="subcellular location">
    <subcellularLocation>
        <location evidence="2">Cytoplasm</location>
    </subcellularLocation>
</comment>
<dbReference type="FunFam" id="3.30.70.1170:FF:000002">
    <property type="entry name" value="Ribosomal RNA small subunit methyltransferase B"/>
    <property type="match status" value="1"/>
</dbReference>
<dbReference type="GO" id="GO:0005829">
    <property type="term" value="C:cytosol"/>
    <property type="evidence" value="ECO:0007669"/>
    <property type="project" value="TreeGrafter"/>
</dbReference>
<dbReference type="Pfam" id="PF01029">
    <property type="entry name" value="NusB"/>
    <property type="match status" value="1"/>
</dbReference>
<dbReference type="Gene3D" id="3.30.70.1170">
    <property type="entry name" value="Sun protein, domain 3"/>
    <property type="match status" value="1"/>
</dbReference>
<dbReference type="PANTHER" id="PTHR22807">
    <property type="entry name" value="NOP2 YEAST -RELATED NOL1/NOP2/FMU SUN DOMAIN-CONTAINING"/>
    <property type="match status" value="1"/>
</dbReference>
<dbReference type="GO" id="GO:0003723">
    <property type="term" value="F:RNA binding"/>
    <property type="evidence" value="ECO:0007669"/>
    <property type="project" value="UniProtKB-UniRule"/>
</dbReference>
<comment type="similarity">
    <text evidence="3 14">Belongs to the class I-like SAM-binding methyltransferase superfamily. RsmB/NOP family.</text>
</comment>
<evidence type="ECO:0000256" key="9">
    <source>
        <dbReference type="ARBA" id="ARBA00022691"/>
    </source>
</evidence>
<dbReference type="PANTHER" id="PTHR22807:SF61">
    <property type="entry name" value="NOL1_NOP2_SUN FAMILY PROTEIN _ ANTITERMINATION NUSB DOMAIN-CONTAINING PROTEIN"/>
    <property type="match status" value="1"/>
</dbReference>
<dbReference type="InterPro" id="IPR048019">
    <property type="entry name" value="RsmB-like_N"/>
</dbReference>
<evidence type="ECO:0000256" key="1">
    <source>
        <dbReference type="ARBA" id="ARBA00002724"/>
    </source>
</evidence>
<dbReference type="NCBIfam" id="NF011494">
    <property type="entry name" value="PRK14902.1"/>
    <property type="match status" value="1"/>
</dbReference>
<dbReference type="PRINTS" id="PR02008">
    <property type="entry name" value="RCMTFAMILY"/>
</dbReference>
<dbReference type="InterPro" id="IPR006027">
    <property type="entry name" value="NusB_RsmB_TIM44"/>
</dbReference>
<keyword evidence="5" id="KW-0963">Cytoplasm</keyword>
<reference evidence="16" key="1">
    <citation type="submission" date="2024-02" db="EMBL/GenBank/DDBJ databases">
        <authorList>
            <consortium name="Clinical and Environmental Microbiology Branch: Whole genome sequencing antimicrobial resistance pathogens in the healthcare setting"/>
        </authorList>
    </citation>
    <scope>NUCLEOTIDE SEQUENCE</scope>
    <source>
        <strain evidence="16">2021GO-0154</strain>
    </source>
</reference>
<keyword evidence="7 14" id="KW-0489">Methyltransferase</keyword>
<accession>A0AAI9DG08</accession>
<evidence type="ECO:0000256" key="6">
    <source>
        <dbReference type="ARBA" id="ARBA00022552"/>
    </source>
</evidence>
<dbReference type="EC" id="2.1.1.176" evidence="4"/>
<evidence type="ECO:0000256" key="3">
    <source>
        <dbReference type="ARBA" id="ARBA00007494"/>
    </source>
</evidence>